<reference evidence="2" key="1">
    <citation type="journal article" date="2020" name="Nat. Ecol. Evol.">
        <title>Deeply conserved synteny resolves early events in vertebrate evolution.</title>
        <authorList>
            <person name="Simakov O."/>
            <person name="Marletaz F."/>
            <person name="Yue J.X."/>
            <person name="O'Connell B."/>
            <person name="Jenkins J."/>
            <person name="Brandt A."/>
            <person name="Calef R."/>
            <person name="Tung C.H."/>
            <person name="Huang T.K."/>
            <person name="Schmutz J."/>
            <person name="Satoh N."/>
            <person name="Yu J.K."/>
            <person name="Putnam N.H."/>
            <person name="Green R.E."/>
            <person name="Rokhsar D.S."/>
        </authorList>
    </citation>
    <scope>NUCLEOTIDE SEQUENCE [LARGE SCALE GENOMIC DNA]</scope>
    <source>
        <strain evidence="2">S238N-H82</strain>
    </source>
</reference>
<organism evidence="2 3">
    <name type="scientific">Branchiostoma floridae</name>
    <name type="common">Florida lancelet</name>
    <name type="synonym">Amphioxus</name>
    <dbReference type="NCBI Taxonomy" id="7739"/>
    <lineage>
        <taxon>Eukaryota</taxon>
        <taxon>Metazoa</taxon>
        <taxon>Chordata</taxon>
        <taxon>Cephalochordata</taxon>
        <taxon>Leptocardii</taxon>
        <taxon>Amphioxiformes</taxon>
        <taxon>Branchiostomatidae</taxon>
        <taxon>Branchiostoma</taxon>
    </lineage>
</organism>
<sequence>MIFRCLQPIASRIMIMNSLYNCGMQKIRSNEHLAPMPYDGQPPSLPLITIVSTQFNFGLEEEEAAEETEEKEDEGEEEEEGEEEKEEEAEEEAAAEEEEEEETEEKQEAEEESAEPEGELKLVFPRHSSPSYLADQ</sequence>
<feature type="region of interest" description="Disordered" evidence="1">
    <location>
        <begin position="58"/>
        <end position="136"/>
    </location>
</feature>
<dbReference type="GeneID" id="118410435"/>
<feature type="compositionally biased region" description="Acidic residues" evidence="1">
    <location>
        <begin position="59"/>
        <end position="117"/>
    </location>
</feature>
<dbReference type="KEGG" id="bfo:118410435"/>
<proteinExistence type="predicted"/>
<dbReference type="AlphaFoldDB" id="A0A9J7KPZ9"/>
<evidence type="ECO:0000256" key="1">
    <source>
        <dbReference type="SAM" id="MobiDB-lite"/>
    </source>
</evidence>
<protein>
    <submittedName>
        <fullName evidence="3">Histone H3.v1-like</fullName>
    </submittedName>
</protein>
<keyword evidence="2" id="KW-1185">Reference proteome</keyword>
<dbReference type="Proteomes" id="UP000001554">
    <property type="component" value="Chromosome 2"/>
</dbReference>
<reference evidence="3" key="2">
    <citation type="submission" date="2025-08" db="UniProtKB">
        <authorList>
            <consortium name="RefSeq"/>
        </authorList>
    </citation>
    <scope>IDENTIFICATION</scope>
    <source>
        <strain evidence="3">S238N-H82</strain>
        <tissue evidence="3">Testes</tissue>
    </source>
</reference>
<evidence type="ECO:0000313" key="2">
    <source>
        <dbReference type="Proteomes" id="UP000001554"/>
    </source>
</evidence>
<gene>
    <name evidence="3" type="primary">LOC118410435</name>
</gene>
<name>A0A9J7KPZ9_BRAFL</name>
<accession>A0A9J7KPZ9</accession>
<evidence type="ECO:0000313" key="3">
    <source>
        <dbReference type="RefSeq" id="XP_035668051.1"/>
    </source>
</evidence>
<dbReference type="RefSeq" id="XP_035668051.1">
    <property type="nucleotide sequence ID" value="XM_035812158.1"/>
</dbReference>